<feature type="compositionally biased region" description="Basic and acidic residues" evidence="1">
    <location>
        <begin position="25"/>
        <end position="43"/>
    </location>
</feature>
<organism evidence="2">
    <name type="scientific">uncultured marine virus</name>
    <dbReference type="NCBI Taxonomy" id="186617"/>
    <lineage>
        <taxon>Viruses</taxon>
        <taxon>environmental samples</taxon>
    </lineage>
</organism>
<accession>A0A0F7L9K0</accession>
<evidence type="ECO:0000313" key="2">
    <source>
        <dbReference type="EMBL" id="AKH48057.1"/>
    </source>
</evidence>
<evidence type="ECO:0000256" key="1">
    <source>
        <dbReference type="SAM" id="MobiDB-lite"/>
    </source>
</evidence>
<name>A0A0F7L9K0_9VIRU</name>
<sequence length="119" mass="13462">MRQSIVRQPVAPEGGHRSRQLPRLVSKEQDAVSDNERGRDEHPTPGGARGDGRWHGPGVRGFTTDHFGNNPREGEAIRRRPNQEMVGMRATRRGIRNARRRRAQHQGAGIAWRARRGFS</sequence>
<proteinExistence type="predicted"/>
<feature type="compositionally biased region" description="Basic residues" evidence="1">
    <location>
        <begin position="90"/>
        <end position="104"/>
    </location>
</feature>
<feature type="compositionally biased region" description="Basic and acidic residues" evidence="1">
    <location>
        <begin position="72"/>
        <end position="82"/>
    </location>
</feature>
<reference evidence="2" key="2">
    <citation type="submission" date="2015-03" db="EMBL/GenBank/DDBJ databases">
        <authorList>
            <person name="Chow C.-E.T."/>
            <person name="Winget D.M."/>
            <person name="White R.A.III."/>
            <person name="Hallam S.J."/>
            <person name="Suttle C.A."/>
        </authorList>
    </citation>
    <scope>NUCLEOTIDE SEQUENCE</scope>
    <source>
        <strain evidence="2">Oxic1_6</strain>
    </source>
</reference>
<reference evidence="2" key="1">
    <citation type="journal article" date="2015" name="Front. Microbiol.">
        <title>Combining genomic sequencing methods to explore viral diversity and reveal potential virus-host interactions.</title>
        <authorList>
            <person name="Chow C.E."/>
            <person name="Winget D.M."/>
            <person name="White R.A.III."/>
            <person name="Hallam S.J."/>
            <person name="Suttle C.A."/>
        </authorList>
    </citation>
    <scope>NUCLEOTIDE SEQUENCE</scope>
    <source>
        <strain evidence="2">Oxic1_6</strain>
    </source>
</reference>
<feature type="region of interest" description="Disordered" evidence="1">
    <location>
        <begin position="1"/>
        <end position="119"/>
    </location>
</feature>
<dbReference type="EMBL" id="KR029601">
    <property type="protein sequence ID" value="AKH48057.1"/>
    <property type="molecule type" value="Genomic_DNA"/>
</dbReference>
<protein>
    <submittedName>
        <fullName evidence="2">Putative bacteriophage t7-related protein</fullName>
    </submittedName>
</protein>